<keyword evidence="6" id="KW-1185">Reference proteome</keyword>
<dbReference type="InterPro" id="IPR046346">
    <property type="entry name" value="Aminoacid_DH-like_N_sf"/>
</dbReference>
<evidence type="ECO:0000259" key="4">
    <source>
        <dbReference type="SMART" id="SM01274"/>
    </source>
</evidence>
<reference evidence="5 6" key="1">
    <citation type="journal article" date="2016" name="Int. J. Syst. Evol. Microbiol.">
        <title>Dermabacter jinjuensis sp. nov., a novel species of the genus Dermabacter isolated from a clinical specimen.</title>
        <authorList>
            <person name="Park Y.K."/>
            <person name="Lee K.M."/>
            <person name="Lee W.K."/>
            <person name="Cho M.J."/>
            <person name="Lee H.S."/>
            <person name="Cho Y.G."/>
            <person name="Lee Y.C."/>
            <person name="Lee W.K."/>
            <person name="Seong W.K."/>
            <person name="Hwang K.J."/>
        </authorList>
    </citation>
    <scope>NUCLEOTIDE SEQUENCE [LARGE SCALE GENOMIC DNA]</scope>
    <source>
        <strain evidence="5 6">32T</strain>
    </source>
</reference>
<dbReference type="PANTHER" id="PTHR43237">
    <property type="entry name" value="NADP-DEPENDENT MALIC ENZYME"/>
    <property type="match status" value="1"/>
</dbReference>
<dbReference type="InterPro" id="IPR051674">
    <property type="entry name" value="Malate_Decarboxylase"/>
</dbReference>
<dbReference type="Pfam" id="PF03949">
    <property type="entry name" value="Malic_M"/>
    <property type="match status" value="1"/>
</dbReference>
<dbReference type="RefSeq" id="WP_096882748.1">
    <property type="nucleotide sequence ID" value="NZ_CP023482.1"/>
</dbReference>
<proteinExistence type="inferred from homology"/>
<dbReference type="InterPro" id="IPR037062">
    <property type="entry name" value="Malic_N_dom_sf"/>
</dbReference>
<gene>
    <name evidence="5" type="ORF">COP05_03845</name>
</gene>
<dbReference type="SMART" id="SM00919">
    <property type="entry name" value="Malic_M"/>
    <property type="match status" value="1"/>
</dbReference>
<evidence type="ECO:0000256" key="2">
    <source>
        <dbReference type="ARBA" id="ARBA00023002"/>
    </source>
</evidence>
<dbReference type="CDD" id="cd05311">
    <property type="entry name" value="NAD_bind_2_malic_enz"/>
    <property type="match status" value="1"/>
</dbReference>
<dbReference type="InterPro" id="IPR045213">
    <property type="entry name" value="Malic_NAD-bd_bact_type"/>
</dbReference>
<evidence type="ECO:0000259" key="3">
    <source>
        <dbReference type="SMART" id="SM00919"/>
    </source>
</evidence>
<dbReference type="Pfam" id="PF00390">
    <property type="entry name" value="malic"/>
    <property type="match status" value="1"/>
</dbReference>
<dbReference type="Gene3D" id="3.40.50.720">
    <property type="entry name" value="NAD(P)-binding Rossmann-like Domain"/>
    <property type="match status" value="1"/>
</dbReference>
<feature type="domain" description="Malic enzyme N-terminal" evidence="4">
    <location>
        <begin position="31"/>
        <end position="164"/>
    </location>
</feature>
<dbReference type="SMART" id="SM01274">
    <property type="entry name" value="malic"/>
    <property type="match status" value="1"/>
</dbReference>
<sequence>MATHTPDSTEPTRLETGTEAVERRIFEAHEGGKLTVEPTAPIDNADDLAIVYTPGVARVVEEIAEKPEKAREYTIKKNTVAVVTDGSAILGLGDRGPLAALPVMEGKAALFSRFADVDAFPICLDAHEVEDIVAHVKAIAPAFAGINLEDISAPRCFEIEDRLRAELDIPVFHDDQHGTAVCVLAALTNALTIVEKPIEEVRIAMSGAGAAGTAILRLLLAAGARDVIVTNSKGIVREGREAGDRLEWIARHTNPRGVEGGLREAVEGADVFIGVSVPNILDESMLRSMNERAIVFALSNPVPEVDPEIAWKYATVVATGRSDFANQINNVLAFPGVFRGLIDAHACEVTDEALLAAAQAIASVVSEDELSARHIVPSVFDERVTPAVARAVARTGEPR</sequence>
<evidence type="ECO:0000256" key="1">
    <source>
        <dbReference type="ARBA" id="ARBA00008785"/>
    </source>
</evidence>
<organism evidence="5 6">
    <name type="scientific">Dermabacter jinjuensis</name>
    <dbReference type="NCBI Taxonomy" id="1667168"/>
    <lineage>
        <taxon>Bacteria</taxon>
        <taxon>Bacillati</taxon>
        <taxon>Actinomycetota</taxon>
        <taxon>Actinomycetes</taxon>
        <taxon>Micrococcales</taxon>
        <taxon>Dermabacteraceae</taxon>
        <taxon>Dermabacter</taxon>
    </lineage>
</organism>
<accession>A0ABM6PMQ6</accession>
<dbReference type="InterPro" id="IPR012302">
    <property type="entry name" value="Malic_NAD-bd"/>
</dbReference>
<protein>
    <submittedName>
        <fullName evidence="5">NAD-dependent malic enzyme</fullName>
    </submittedName>
</protein>
<dbReference type="InterPro" id="IPR036291">
    <property type="entry name" value="NAD(P)-bd_dom_sf"/>
</dbReference>
<dbReference type="InterPro" id="IPR001891">
    <property type="entry name" value="Malic_OxRdtase"/>
</dbReference>
<dbReference type="InterPro" id="IPR012301">
    <property type="entry name" value="Malic_N_dom"/>
</dbReference>
<dbReference type="SUPFAM" id="SSF53223">
    <property type="entry name" value="Aminoacid dehydrogenase-like, N-terminal domain"/>
    <property type="match status" value="1"/>
</dbReference>
<keyword evidence="2" id="KW-0560">Oxidoreductase</keyword>
<dbReference type="Gene3D" id="3.40.50.10380">
    <property type="entry name" value="Malic enzyme, N-terminal domain"/>
    <property type="match status" value="1"/>
</dbReference>
<dbReference type="Proteomes" id="UP000815698">
    <property type="component" value="Chromosome"/>
</dbReference>
<feature type="domain" description="Malic enzyme NAD-binding" evidence="3">
    <location>
        <begin position="176"/>
        <end position="397"/>
    </location>
</feature>
<evidence type="ECO:0000313" key="6">
    <source>
        <dbReference type="Proteomes" id="UP000815698"/>
    </source>
</evidence>
<evidence type="ECO:0000313" key="5">
    <source>
        <dbReference type="EMBL" id="ATH96325.1"/>
    </source>
</evidence>
<dbReference type="SUPFAM" id="SSF51735">
    <property type="entry name" value="NAD(P)-binding Rossmann-fold domains"/>
    <property type="match status" value="1"/>
</dbReference>
<name>A0ABM6PMQ6_9MICO</name>
<comment type="similarity">
    <text evidence="1">Belongs to the malic enzymes family.</text>
</comment>
<dbReference type="PANTHER" id="PTHR43237:SF4">
    <property type="entry name" value="NADP-DEPENDENT MALIC ENZYME"/>
    <property type="match status" value="1"/>
</dbReference>
<dbReference type="PIRSF" id="PIRSF000106">
    <property type="entry name" value="ME"/>
    <property type="match status" value="1"/>
</dbReference>
<dbReference type="EMBL" id="CP023482">
    <property type="protein sequence ID" value="ATH96325.1"/>
    <property type="molecule type" value="Genomic_DNA"/>
</dbReference>